<feature type="compositionally biased region" description="Low complexity" evidence="1">
    <location>
        <begin position="254"/>
        <end position="276"/>
    </location>
</feature>
<accession>A0A6C0BPA8</accession>
<name>A0A6C0BPA8_9ZZZZ</name>
<dbReference type="AlphaFoldDB" id="A0A6C0BPA8"/>
<feature type="region of interest" description="Disordered" evidence="1">
    <location>
        <begin position="540"/>
        <end position="586"/>
    </location>
</feature>
<organism evidence="2">
    <name type="scientific">viral metagenome</name>
    <dbReference type="NCBI Taxonomy" id="1070528"/>
    <lineage>
        <taxon>unclassified sequences</taxon>
        <taxon>metagenomes</taxon>
        <taxon>organismal metagenomes</taxon>
    </lineage>
</organism>
<feature type="region of interest" description="Disordered" evidence="1">
    <location>
        <begin position="248"/>
        <end position="278"/>
    </location>
</feature>
<sequence length="1178" mass="126755">MSQLSAVLNGYDQVAPFDQGELINLVADYTQVDPATVDYNRARDYILEFEPNVDAIEYSPLRTALEGAGVDFTSTYILNDDVYGIANELVERGLLTQEEIDWTALPEGGQDPERLAYVSSLLPLRLSIPEYAAAYDQALQEGTDNAVTRIDSFFRQVHNGLGPENFINWTPTPVTIPVTVQDSSDIPSDLALAVNALASDVDNITLDSVVGTEQTPVLASPAAQQIIGSPVRSPSAVRTQSPRQAAMLGSLGQQPSSPVRSVSPSRLSPTRLSPQRQSPFISQEPELTTIPAAGLSNIVVQNEVPRSPSPVRLSPQTQVNLPTIPSPGVSNVAITLPQVQPQSSVNLPIIQRQPMSQVNLPTIPSPGVSNIALNAQQPSVVGGQQPSVVNTQQPSVVGGQQSLIPQVNVTPGALQQFIPTIQRQPMSQFQQSPIVNTLQSAIVGGQQSAIVGGQQFQQPGIVDPIGQRPIVLSEGRQAAPTGLGAQQTQVIPPSGAQLQAQQVNATMLSQGLRPPLSSVVGQQNLGLQQQFTAQRPLIPQNQTQQPSQIINPQQPSQIINPQQPSQIINPQQPSVAGGQQPSVVGGQQQSINLPTIPSPGISNIALNAQQSPIVGGQQPSQIINAQQPSVVNAQQFSLYGAQQQPQRTIVSTRTGGAIPPPAQVVQNIQPSVVGGQQPQGIASQYAVTTAPGTVSRSAIEWIPGPYTPQMFMEGMNIQDIRDYIRSLNPKSRVGRTLEEAATIMANFLNVRPETATTHPFTFTRGRGATSSSRTRQQQQYVLPQQQQPMVVTQQQFPQAQLLAQSQGNVIGQGALTQPFSSTTAATGPVNVQPLPTGVTTTPQRNQLPVAYTTAQRNEPEDVKDLRIALLQAGQQRLRQLYKQLSGANARVGVTNAALVDELISFYNTGRVTAQQLLQGATATVTPTRRSNRLGTGQLSAQQGINPDVLPYYNALQTTPVDQIIQLMRIVVPPYITDDQSKVAYIRNNINDYANVVRSSGRTQPVSKQQLMTMPNVEQFLDMFTDVEIVGMTQAVPPYESRRELVTGAGALTREVGAFIPTSRDCRNSPSNGIDLNNPSSVNVIAVGLLDSYDCYSIQELARGVTIDTMGGIIIMLDNNTLITSPKVMTDIYNLSRLYPQLRSIADAIEAQQRALQGQPQSLAPQAVQQPQPNILRQL</sequence>
<proteinExistence type="predicted"/>
<protein>
    <submittedName>
        <fullName evidence="2">Uncharacterized protein</fullName>
    </submittedName>
</protein>
<dbReference type="EMBL" id="MN739196">
    <property type="protein sequence ID" value="QHS93093.1"/>
    <property type="molecule type" value="Genomic_DNA"/>
</dbReference>
<evidence type="ECO:0000256" key="1">
    <source>
        <dbReference type="SAM" id="MobiDB-lite"/>
    </source>
</evidence>
<reference evidence="2" key="1">
    <citation type="journal article" date="2020" name="Nature">
        <title>Giant virus diversity and host interactions through global metagenomics.</title>
        <authorList>
            <person name="Schulz F."/>
            <person name="Roux S."/>
            <person name="Paez-Espino D."/>
            <person name="Jungbluth S."/>
            <person name="Walsh D.A."/>
            <person name="Denef V.J."/>
            <person name="McMahon K.D."/>
            <person name="Konstantinidis K.T."/>
            <person name="Eloe-Fadrosh E.A."/>
            <person name="Kyrpides N.C."/>
            <person name="Woyke T."/>
        </authorList>
    </citation>
    <scope>NUCLEOTIDE SEQUENCE</scope>
    <source>
        <strain evidence="2">GVMAG-M-3300017651-5</strain>
    </source>
</reference>
<evidence type="ECO:0000313" key="2">
    <source>
        <dbReference type="EMBL" id="QHS93093.1"/>
    </source>
</evidence>